<evidence type="ECO:0000313" key="10">
    <source>
        <dbReference type="EMBL" id="CCC74317.1"/>
    </source>
</evidence>
<name>G0VLW9_MEGEL</name>
<dbReference type="PANTHER" id="PTHR33908">
    <property type="entry name" value="MANNOSYLTRANSFERASE YKCB-RELATED"/>
    <property type="match status" value="1"/>
</dbReference>
<evidence type="ECO:0000256" key="1">
    <source>
        <dbReference type="ARBA" id="ARBA00004651"/>
    </source>
</evidence>
<evidence type="ECO:0000256" key="8">
    <source>
        <dbReference type="SAM" id="Phobius"/>
    </source>
</evidence>
<evidence type="ECO:0000256" key="2">
    <source>
        <dbReference type="ARBA" id="ARBA00022475"/>
    </source>
</evidence>
<feature type="transmembrane region" description="Helical" evidence="8">
    <location>
        <begin position="156"/>
        <end position="173"/>
    </location>
</feature>
<evidence type="ECO:0000256" key="4">
    <source>
        <dbReference type="ARBA" id="ARBA00022679"/>
    </source>
</evidence>
<dbReference type="eggNOG" id="COG1807">
    <property type="taxonomic scope" value="Bacteria"/>
</dbReference>
<dbReference type="Proteomes" id="UP000010111">
    <property type="component" value="Chromosome"/>
</dbReference>
<keyword evidence="4 10" id="KW-0808">Transferase</keyword>
<dbReference type="GO" id="GO:0009103">
    <property type="term" value="P:lipopolysaccharide biosynthetic process"/>
    <property type="evidence" value="ECO:0007669"/>
    <property type="project" value="UniProtKB-ARBA"/>
</dbReference>
<keyword evidence="2" id="KW-1003">Cell membrane</keyword>
<keyword evidence="6 8" id="KW-1133">Transmembrane helix</keyword>
<evidence type="ECO:0000256" key="7">
    <source>
        <dbReference type="ARBA" id="ARBA00023136"/>
    </source>
</evidence>
<keyword evidence="7 8" id="KW-0472">Membrane</keyword>
<feature type="transmembrane region" description="Helical" evidence="8">
    <location>
        <begin position="225"/>
        <end position="245"/>
    </location>
</feature>
<keyword evidence="5 8" id="KW-0812">Transmembrane</keyword>
<evidence type="ECO:0000256" key="3">
    <source>
        <dbReference type="ARBA" id="ARBA00022676"/>
    </source>
</evidence>
<dbReference type="KEGG" id="med:MELS_2100"/>
<comment type="subcellular location">
    <subcellularLocation>
        <location evidence="1">Cell membrane</location>
        <topology evidence="1">Multi-pass membrane protein</topology>
    </subcellularLocation>
</comment>
<organism evidence="10 11">
    <name type="scientific">Megasphaera elsdenii DSM 20460</name>
    <dbReference type="NCBI Taxonomy" id="1064535"/>
    <lineage>
        <taxon>Bacteria</taxon>
        <taxon>Bacillati</taxon>
        <taxon>Bacillota</taxon>
        <taxon>Negativicutes</taxon>
        <taxon>Veillonellales</taxon>
        <taxon>Veillonellaceae</taxon>
        <taxon>Megasphaera</taxon>
    </lineage>
</organism>
<feature type="domain" description="Glycosyltransferase RgtA/B/C/D-like" evidence="9">
    <location>
        <begin position="81"/>
        <end position="239"/>
    </location>
</feature>
<feature type="transmembrane region" description="Helical" evidence="8">
    <location>
        <begin position="371"/>
        <end position="391"/>
    </location>
</feature>
<feature type="transmembrane region" description="Helical" evidence="8">
    <location>
        <begin position="109"/>
        <end position="127"/>
    </location>
</feature>
<proteinExistence type="predicted"/>
<keyword evidence="3" id="KW-0328">Glycosyltransferase</keyword>
<dbReference type="InterPro" id="IPR050297">
    <property type="entry name" value="LipidA_mod_glycosyltrf_83"/>
</dbReference>
<feature type="transmembrane region" description="Helical" evidence="8">
    <location>
        <begin position="185"/>
        <end position="213"/>
    </location>
</feature>
<sequence length="512" mass="58345">MYEFHAKKEDMALSVWQRLWQKILASPAVILLVLAGVLCFAANHLLVVTDPVESNYALTAKEMLLSGDYFSPRIFGNYWYDKPIFFYWEIIAAFKLFGISDFSARFFPALFGMAGIVLAYGFTARLYDKKTGFLTGLILLTTVEYFYLSKAIITDMTLFVFYSACLMAFYIAYSEGKPRWYYLAYFFAGLAVLTKGPIGLFQPGLIILLFLVWRRDLKALRHIKLVSGLTLFLATTLVWYGPMYALHGSDFISQFIGVHNILRATVSEHPQYNVWYYYSAVFLAGFVPWVFTLPLAWRDYGLSRKVAAAWRAKRLHLPVLSMKTQFLIVWAATIFVTYQLMATKYMTYTFPYMIPLAIGFASYLKKYDRLVLNLAGIVIAIYVAVTFTVIVPQCRQASAYGAAQVVSSLADDETTVVTYGGRYPVSLTYYSGHTAYRLAERDNIARMLPGGISWNAKNVMPFMAIEDLPDQGKVLAVVRDRDEARFLQDVSGTWQWRAQKGVWVIYQKASDL</sequence>
<gene>
    <name evidence="10" type="ORF">MELS_2100</name>
</gene>
<dbReference type="PANTHER" id="PTHR33908:SF3">
    <property type="entry name" value="UNDECAPRENYL PHOSPHATE-ALPHA-4-AMINO-4-DEOXY-L-ARABINOSE ARABINOSYL TRANSFERASE"/>
    <property type="match status" value="1"/>
</dbReference>
<dbReference type="EMBL" id="HE576794">
    <property type="protein sequence ID" value="CCC74317.1"/>
    <property type="molecule type" value="Genomic_DNA"/>
</dbReference>
<evidence type="ECO:0000259" key="9">
    <source>
        <dbReference type="Pfam" id="PF13231"/>
    </source>
</evidence>
<dbReference type="GO" id="GO:0005886">
    <property type="term" value="C:plasma membrane"/>
    <property type="evidence" value="ECO:0007669"/>
    <property type="project" value="UniProtKB-SubCell"/>
</dbReference>
<feature type="transmembrane region" description="Helical" evidence="8">
    <location>
        <begin position="317"/>
        <end position="339"/>
    </location>
</feature>
<accession>G0VLW9</accession>
<evidence type="ECO:0000256" key="6">
    <source>
        <dbReference type="ARBA" id="ARBA00022989"/>
    </source>
</evidence>
<dbReference type="GO" id="GO:0010041">
    <property type="term" value="P:response to iron(III) ion"/>
    <property type="evidence" value="ECO:0007669"/>
    <property type="project" value="TreeGrafter"/>
</dbReference>
<reference evidence="10 11" key="1">
    <citation type="journal article" date="2011" name="J. Bacteriol.">
        <title>Genome Sequence of the Ruminal Bacterium Megasphaera elsdenii.</title>
        <authorList>
            <person name="Marx H."/>
            <person name="Graf A.B."/>
            <person name="Tatto N."/>
            <person name="Thallinger G.G."/>
            <person name="Mattanovich D."/>
            <person name="Sauer M."/>
        </authorList>
    </citation>
    <scope>NUCLEOTIDE SEQUENCE [LARGE SCALE GENOMIC DNA]</scope>
    <source>
        <strain evidence="10 11">DSM 20460</strain>
    </source>
</reference>
<feature type="transmembrane region" description="Helical" evidence="8">
    <location>
        <begin position="345"/>
        <end position="364"/>
    </location>
</feature>
<keyword evidence="11" id="KW-1185">Reference proteome</keyword>
<dbReference type="RefSeq" id="WP_014017036.1">
    <property type="nucleotide sequence ID" value="NC_015873.1"/>
</dbReference>
<evidence type="ECO:0000256" key="5">
    <source>
        <dbReference type="ARBA" id="ARBA00022692"/>
    </source>
</evidence>
<dbReference type="AlphaFoldDB" id="G0VLW9"/>
<evidence type="ECO:0000313" key="11">
    <source>
        <dbReference type="Proteomes" id="UP000010111"/>
    </source>
</evidence>
<dbReference type="InterPro" id="IPR038731">
    <property type="entry name" value="RgtA/B/C-like"/>
</dbReference>
<dbReference type="HOGENOM" id="CLU_019200_0_2_9"/>
<dbReference type="STRING" id="1064535.MELS_2100"/>
<feature type="transmembrane region" description="Helical" evidence="8">
    <location>
        <begin position="23"/>
        <end position="46"/>
    </location>
</feature>
<dbReference type="GeneID" id="97492351"/>
<protein>
    <submittedName>
        <fullName evidence="10">Glycosyl transferase</fullName>
    </submittedName>
</protein>
<dbReference type="GO" id="GO:0016763">
    <property type="term" value="F:pentosyltransferase activity"/>
    <property type="evidence" value="ECO:0007669"/>
    <property type="project" value="TreeGrafter"/>
</dbReference>
<feature type="transmembrane region" description="Helical" evidence="8">
    <location>
        <begin position="275"/>
        <end position="297"/>
    </location>
</feature>
<dbReference type="Pfam" id="PF13231">
    <property type="entry name" value="PMT_2"/>
    <property type="match status" value="1"/>
</dbReference>